<dbReference type="Gene3D" id="2.60.120.620">
    <property type="entry name" value="q2cbj1_9rhob like domain"/>
    <property type="match status" value="1"/>
</dbReference>
<evidence type="ECO:0000256" key="3">
    <source>
        <dbReference type="ARBA" id="ARBA00022964"/>
    </source>
</evidence>
<feature type="chain" id="PRO_5035585829" description="Fe2OG dioxygenase domain-containing protein" evidence="6">
    <location>
        <begin position="22"/>
        <end position="409"/>
    </location>
</feature>
<proteinExistence type="predicted"/>
<accession>A0A6U5L7F6</accession>
<dbReference type="Pfam" id="PF13640">
    <property type="entry name" value="2OG-FeII_Oxy_3"/>
    <property type="match status" value="1"/>
</dbReference>
<evidence type="ECO:0000313" key="8">
    <source>
        <dbReference type="EMBL" id="CAD8899723.1"/>
    </source>
</evidence>
<evidence type="ECO:0000256" key="1">
    <source>
        <dbReference type="ARBA" id="ARBA00001961"/>
    </source>
</evidence>
<reference evidence="8" key="1">
    <citation type="submission" date="2021-01" db="EMBL/GenBank/DDBJ databases">
        <authorList>
            <person name="Corre E."/>
            <person name="Pelletier E."/>
            <person name="Niang G."/>
            <person name="Scheremetjew M."/>
            <person name="Finn R."/>
            <person name="Kale V."/>
            <person name="Holt S."/>
            <person name="Cochrane G."/>
            <person name="Meng A."/>
            <person name="Brown T."/>
            <person name="Cohen L."/>
        </authorList>
    </citation>
    <scope>NUCLEOTIDE SEQUENCE</scope>
    <source>
        <strain evidence="8">308</strain>
    </source>
</reference>
<evidence type="ECO:0000256" key="5">
    <source>
        <dbReference type="ARBA" id="ARBA00023004"/>
    </source>
</evidence>
<dbReference type="InterPro" id="IPR045054">
    <property type="entry name" value="P4HA-like"/>
</dbReference>
<feature type="domain" description="Fe2OG dioxygenase" evidence="7">
    <location>
        <begin position="235"/>
        <end position="406"/>
    </location>
</feature>
<evidence type="ECO:0000256" key="6">
    <source>
        <dbReference type="SAM" id="SignalP"/>
    </source>
</evidence>
<evidence type="ECO:0000313" key="9">
    <source>
        <dbReference type="EMBL" id="CAD8899724.1"/>
    </source>
</evidence>
<dbReference type="InterPro" id="IPR005123">
    <property type="entry name" value="Oxoglu/Fe-dep_dioxygenase_dom"/>
</dbReference>
<dbReference type="PANTHER" id="PTHR10869">
    <property type="entry name" value="PROLYL 4-HYDROXYLASE ALPHA SUBUNIT"/>
    <property type="match status" value="1"/>
</dbReference>
<dbReference type="EMBL" id="HBFR01036989">
    <property type="protein sequence ID" value="CAD8899723.1"/>
    <property type="molecule type" value="Transcribed_RNA"/>
</dbReference>
<dbReference type="GO" id="GO:0005783">
    <property type="term" value="C:endoplasmic reticulum"/>
    <property type="evidence" value="ECO:0007669"/>
    <property type="project" value="TreeGrafter"/>
</dbReference>
<keyword evidence="4" id="KW-0560">Oxidoreductase</keyword>
<comment type="cofactor">
    <cofactor evidence="1">
        <name>L-ascorbate</name>
        <dbReference type="ChEBI" id="CHEBI:38290"/>
    </cofactor>
</comment>
<evidence type="ECO:0000259" key="7">
    <source>
        <dbReference type="PROSITE" id="PS51471"/>
    </source>
</evidence>
<dbReference type="GO" id="GO:0031418">
    <property type="term" value="F:L-ascorbic acid binding"/>
    <property type="evidence" value="ECO:0007669"/>
    <property type="project" value="InterPro"/>
</dbReference>
<dbReference type="GO" id="GO:0004656">
    <property type="term" value="F:procollagen-proline 4-dioxygenase activity"/>
    <property type="evidence" value="ECO:0007669"/>
    <property type="project" value="TreeGrafter"/>
</dbReference>
<keyword evidence="3" id="KW-0223">Dioxygenase</keyword>
<dbReference type="InterPro" id="IPR044862">
    <property type="entry name" value="Pro_4_hyd_alph_FE2OG_OXY"/>
</dbReference>
<name>A0A6U5L7F6_9STRA</name>
<organism evidence="8">
    <name type="scientific">Corethron hystrix</name>
    <dbReference type="NCBI Taxonomy" id="216773"/>
    <lineage>
        <taxon>Eukaryota</taxon>
        <taxon>Sar</taxon>
        <taxon>Stramenopiles</taxon>
        <taxon>Ochrophyta</taxon>
        <taxon>Bacillariophyta</taxon>
        <taxon>Coscinodiscophyceae</taxon>
        <taxon>Corethrophycidae</taxon>
        <taxon>Corethrales</taxon>
        <taxon>Corethraceae</taxon>
        <taxon>Corethron</taxon>
    </lineage>
</organism>
<dbReference type="AlphaFoldDB" id="A0A6U5L7F6"/>
<sequence>MAYWTRRACIYLFAIINTILASKFVVSFSQTAPCTRIYCFSRTVSQTTAVVDITGRPRWEKSAESKKNLLHKISQHKPHFSIYSSKISSSTSGYPAAEVEQRPIAASKEETEPILGPPSSIATLKIGHSLSAYRTLTSGHRHEFCIERVSTDPDVFLLRGLASAAECAEIMTASTANIMNPAETITENDTSSRTGCGVCWLGKESGGAPPAASSLLTCVANLMVSEGLKVHPKTSVEELQVLRYDVGGQFIFHHDGPPRFLTVIYYLNGVGGTWFPLALTSDDESDDSYGSLEKERMSEDFLRVHKSGIKGSPPQNKAQALRLGEDLEPEKDGLLIKGSKISEGDTNIQEEKTNNNIVHIQQGDAVAFYNYLDDRSGRLNWRALHAGLPTSKNDGPKWICTHWFGFDGH</sequence>
<keyword evidence="6" id="KW-0732">Signal</keyword>
<dbReference type="PANTHER" id="PTHR10869:SF236">
    <property type="entry name" value="PROLYL 4-HYDROXYLASE ALPHA SUBUNIT DOMAIN-CONTAINING PROTEIN"/>
    <property type="match status" value="1"/>
</dbReference>
<dbReference type="InterPro" id="IPR006620">
    <property type="entry name" value="Pro_4_hyd_alph"/>
</dbReference>
<feature type="signal peptide" evidence="6">
    <location>
        <begin position="1"/>
        <end position="21"/>
    </location>
</feature>
<evidence type="ECO:0000256" key="4">
    <source>
        <dbReference type="ARBA" id="ARBA00023002"/>
    </source>
</evidence>
<protein>
    <recommendedName>
        <fullName evidence="7">Fe2OG dioxygenase domain-containing protein</fullName>
    </recommendedName>
</protein>
<evidence type="ECO:0000256" key="2">
    <source>
        <dbReference type="ARBA" id="ARBA00022723"/>
    </source>
</evidence>
<dbReference type="SMART" id="SM00702">
    <property type="entry name" value="P4Hc"/>
    <property type="match status" value="1"/>
</dbReference>
<dbReference type="EMBL" id="HBFR01036990">
    <property type="protein sequence ID" value="CAD8899724.1"/>
    <property type="molecule type" value="Transcribed_RNA"/>
</dbReference>
<keyword evidence="5" id="KW-0408">Iron</keyword>
<dbReference type="GO" id="GO:0005506">
    <property type="term" value="F:iron ion binding"/>
    <property type="evidence" value="ECO:0007669"/>
    <property type="project" value="InterPro"/>
</dbReference>
<keyword evidence="2" id="KW-0479">Metal-binding</keyword>
<gene>
    <name evidence="8" type="ORF">CHYS00102_LOCUS26939</name>
    <name evidence="9" type="ORF">CHYS00102_LOCUS26940</name>
</gene>
<dbReference type="PROSITE" id="PS51471">
    <property type="entry name" value="FE2OG_OXY"/>
    <property type="match status" value="1"/>
</dbReference>